<dbReference type="Gene3D" id="1.10.510.10">
    <property type="entry name" value="Transferase(Phosphotransferase) domain 1"/>
    <property type="match status" value="1"/>
</dbReference>
<dbReference type="GO" id="GO:0004672">
    <property type="term" value="F:protein kinase activity"/>
    <property type="evidence" value="ECO:0007669"/>
    <property type="project" value="InterPro"/>
</dbReference>
<dbReference type="SUPFAM" id="SSF56112">
    <property type="entry name" value="Protein kinase-like (PK-like)"/>
    <property type="match status" value="1"/>
</dbReference>
<keyword evidence="5" id="KW-0677">Repeat</keyword>
<reference evidence="13" key="1">
    <citation type="submission" date="2020-03" db="EMBL/GenBank/DDBJ databases">
        <title>Castanea mollissima Vanexum genome sequencing.</title>
        <authorList>
            <person name="Staton M."/>
        </authorList>
    </citation>
    <scope>NUCLEOTIDE SEQUENCE</scope>
    <source>
        <tissue evidence="13">Leaf</tissue>
    </source>
</reference>
<feature type="transmembrane region" description="Helical" evidence="10">
    <location>
        <begin position="239"/>
        <end position="263"/>
    </location>
</feature>
<organism evidence="13 14">
    <name type="scientific">Castanea mollissima</name>
    <name type="common">Chinese chestnut</name>
    <dbReference type="NCBI Taxonomy" id="60419"/>
    <lineage>
        <taxon>Eukaryota</taxon>
        <taxon>Viridiplantae</taxon>
        <taxon>Streptophyta</taxon>
        <taxon>Embryophyta</taxon>
        <taxon>Tracheophyta</taxon>
        <taxon>Spermatophyta</taxon>
        <taxon>Magnoliopsida</taxon>
        <taxon>eudicotyledons</taxon>
        <taxon>Gunneridae</taxon>
        <taxon>Pentapetalae</taxon>
        <taxon>rosids</taxon>
        <taxon>fabids</taxon>
        <taxon>Fagales</taxon>
        <taxon>Fagaceae</taxon>
        <taxon>Castanea</taxon>
    </lineage>
</organism>
<dbReference type="Proteomes" id="UP000737018">
    <property type="component" value="Unassembled WGS sequence"/>
</dbReference>
<feature type="compositionally biased region" description="Basic and acidic residues" evidence="9">
    <location>
        <begin position="493"/>
        <end position="504"/>
    </location>
</feature>
<evidence type="ECO:0000256" key="3">
    <source>
        <dbReference type="ARBA" id="ARBA00022692"/>
    </source>
</evidence>
<feature type="domain" description="Protein kinase" evidence="12">
    <location>
        <begin position="303"/>
        <end position="533"/>
    </location>
</feature>
<dbReference type="Pfam" id="PF13855">
    <property type="entry name" value="LRR_8"/>
    <property type="match status" value="1"/>
</dbReference>
<dbReference type="InterPro" id="IPR011009">
    <property type="entry name" value="Kinase-like_dom_sf"/>
</dbReference>
<dbReference type="InterPro" id="IPR001611">
    <property type="entry name" value="Leu-rich_rpt"/>
</dbReference>
<feature type="signal peptide" evidence="11">
    <location>
        <begin position="1"/>
        <end position="23"/>
    </location>
</feature>
<dbReference type="InterPro" id="IPR032675">
    <property type="entry name" value="LRR_dom_sf"/>
</dbReference>
<dbReference type="FunFam" id="3.80.10.10:FF:000021">
    <property type="entry name" value="Putative LRR receptor-like serine/threonine-protein kinase"/>
    <property type="match status" value="1"/>
</dbReference>
<proteinExistence type="predicted"/>
<dbReference type="PANTHER" id="PTHR47988">
    <property type="entry name" value="SOMATIC EMBRYOGENESIS RECEPTOR KINASE 1"/>
    <property type="match status" value="1"/>
</dbReference>
<keyword evidence="8" id="KW-0547">Nucleotide-binding</keyword>
<dbReference type="Pfam" id="PF08263">
    <property type="entry name" value="LRRNT_2"/>
    <property type="match status" value="1"/>
</dbReference>
<evidence type="ECO:0000256" key="5">
    <source>
        <dbReference type="ARBA" id="ARBA00022737"/>
    </source>
</evidence>
<keyword evidence="14" id="KW-1185">Reference proteome</keyword>
<evidence type="ECO:0000256" key="11">
    <source>
        <dbReference type="SAM" id="SignalP"/>
    </source>
</evidence>
<dbReference type="SUPFAM" id="SSF52058">
    <property type="entry name" value="L domain-like"/>
    <property type="match status" value="1"/>
</dbReference>
<evidence type="ECO:0000313" key="13">
    <source>
        <dbReference type="EMBL" id="KAF3950986.1"/>
    </source>
</evidence>
<keyword evidence="7 10" id="KW-0472">Membrane</keyword>
<dbReference type="InterPro" id="IPR013210">
    <property type="entry name" value="LRR_N_plant-typ"/>
</dbReference>
<keyword evidence="4 11" id="KW-0732">Signal</keyword>
<dbReference type="InterPro" id="IPR017441">
    <property type="entry name" value="Protein_kinase_ATP_BS"/>
</dbReference>
<dbReference type="EMBL" id="JRKL02005172">
    <property type="protein sequence ID" value="KAF3950986.1"/>
    <property type="molecule type" value="Genomic_DNA"/>
</dbReference>
<dbReference type="Gene3D" id="3.30.200.20">
    <property type="entry name" value="Phosphorylase Kinase, domain 1"/>
    <property type="match status" value="1"/>
</dbReference>
<sequence>MEKRAEVVLCCVALLCLWSSATGLLSSKGINYEVQALISIQALLTDPHNVLENWDENAVDPCSWAMITCSPDGFVISLGIPSGNFSGSLSPSISNLTNLQTVLLQNNNISGPIPSEFGRLQKLRTLDLSANNFTGQLPSTLSHLKSLQYMRLNNNSLSGPIPSALANMSQLTFLDLSYNNLSGPVPRFQNKTFNVIGNPSICATGRENDCFGTTTLLPYFALNNSQSSQPSGTTKSHKIALAFGSSLGSICLLILGFGFLLWWRQRHNKQIFFDVNEQHHEELCLGNLKKFQFRELQIATNNFSSKNLIGKGGFGNVYKGYLHDGTLVAVKRLKDGNAIGGEIQFQTEVEMISLAVHRNLLRLYGFCMTSTERLLVYPYMSNGSVASRLKAKPALDWGTRKRIALGAARGALEFGKAANQKGAMLDWVRKIHQEKKLDMLVDKDLKNNYDRIELEEIVRVALICTQYLPSHRPKMSEVVRMLEGDGLAEKWEASQRAESTRSRANEFSSSERYSDLTDDSSLLAQAMELSGPR</sequence>
<accession>A0A8J4QQ44</accession>
<keyword evidence="3 10" id="KW-0812">Transmembrane</keyword>
<evidence type="ECO:0000256" key="6">
    <source>
        <dbReference type="ARBA" id="ARBA00022989"/>
    </source>
</evidence>
<comment type="subcellular location">
    <subcellularLocation>
        <location evidence="1">Membrane</location>
    </subcellularLocation>
</comment>
<dbReference type="GO" id="GO:0016020">
    <property type="term" value="C:membrane"/>
    <property type="evidence" value="ECO:0007669"/>
    <property type="project" value="UniProtKB-SubCell"/>
</dbReference>
<dbReference type="Gene3D" id="3.80.10.10">
    <property type="entry name" value="Ribonuclease Inhibitor"/>
    <property type="match status" value="1"/>
</dbReference>
<feature type="binding site" evidence="8">
    <location>
        <position position="331"/>
    </location>
    <ligand>
        <name>ATP</name>
        <dbReference type="ChEBI" id="CHEBI:30616"/>
    </ligand>
</feature>
<protein>
    <recommendedName>
        <fullName evidence="12">Protein kinase domain-containing protein</fullName>
    </recommendedName>
</protein>
<gene>
    <name evidence="13" type="ORF">CMV_023318</name>
</gene>
<evidence type="ECO:0000259" key="12">
    <source>
        <dbReference type="PROSITE" id="PS50011"/>
    </source>
</evidence>
<dbReference type="Pfam" id="PF00560">
    <property type="entry name" value="LRR_1"/>
    <property type="match status" value="1"/>
</dbReference>
<dbReference type="FunFam" id="3.30.200.20:FF:000015">
    <property type="entry name" value="Somatic embryogenesis receptor kinase 1"/>
    <property type="match status" value="1"/>
</dbReference>
<dbReference type="InterPro" id="IPR001245">
    <property type="entry name" value="Ser-Thr/Tyr_kinase_cat_dom"/>
</dbReference>
<dbReference type="PROSITE" id="PS50011">
    <property type="entry name" value="PROTEIN_KINASE_DOM"/>
    <property type="match status" value="1"/>
</dbReference>
<evidence type="ECO:0000256" key="1">
    <source>
        <dbReference type="ARBA" id="ARBA00004370"/>
    </source>
</evidence>
<dbReference type="GO" id="GO:0005524">
    <property type="term" value="F:ATP binding"/>
    <property type="evidence" value="ECO:0007669"/>
    <property type="project" value="UniProtKB-UniRule"/>
</dbReference>
<evidence type="ECO:0000256" key="9">
    <source>
        <dbReference type="SAM" id="MobiDB-lite"/>
    </source>
</evidence>
<evidence type="ECO:0000256" key="8">
    <source>
        <dbReference type="PROSITE-ProRule" id="PRU10141"/>
    </source>
</evidence>
<dbReference type="Pfam" id="PF07714">
    <property type="entry name" value="PK_Tyr_Ser-Thr"/>
    <property type="match status" value="1"/>
</dbReference>
<dbReference type="InterPro" id="IPR000719">
    <property type="entry name" value="Prot_kinase_dom"/>
</dbReference>
<name>A0A8J4QQ44_9ROSI</name>
<keyword evidence="6 10" id="KW-1133">Transmembrane helix</keyword>
<dbReference type="PROSITE" id="PS00107">
    <property type="entry name" value="PROTEIN_KINASE_ATP"/>
    <property type="match status" value="1"/>
</dbReference>
<keyword evidence="8" id="KW-0067">ATP-binding</keyword>
<evidence type="ECO:0000256" key="7">
    <source>
        <dbReference type="ARBA" id="ARBA00023136"/>
    </source>
</evidence>
<comment type="caution">
    <text evidence="13">The sequence shown here is derived from an EMBL/GenBank/DDBJ whole genome shotgun (WGS) entry which is preliminary data.</text>
</comment>
<evidence type="ECO:0000256" key="10">
    <source>
        <dbReference type="SAM" id="Phobius"/>
    </source>
</evidence>
<keyword evidence="2" id="KW-0433">Leucine-rich repeat</keyword>
<evidence type="ECO:0000313" key="14">
    <source>
        <dbReference type="Proteomes" id="UP000737018"/>
    </source>
</evidence>
<evidence type="ECO:0000256" key="4">
    <source>
        <dbReference type="ARBA" id="ARBA00022729"/>
    </source>
</evidence>
<feature type="region of interest" description="Disordered" evidence="9">
    <location>
        <begin position="493"/>
        <end position="519"/>
    </location>
</feature>
<evidence type="ECO:0000256" key="2">
    <source>
        <dbReference type="ARBA" id="ARBA00022614"/>
    </source>
</evidence>
<dbReference type="AlphaFoldDB" id="A0A8J4QQ44"/>
<feature type="chain" id="PRO_5035184390" description="Protein kinase domain-containing protein" evidence="11">
    <location>
        <begin position="24"/>
        <end position="533"/>
    </location>
</feature>
<dbReference type="OrthoDB" id="749055at2759"/>